<dbReference type="InterPro" id="IPR038375">
    <property type="entry name" value="NDUFAF7_sf"/>
</dbReference>
<evidence type="ECO:0000313" key="4">
    <source>
        <dbReference type="EMBL" id="OGI44795.1"/>
    </source>
</evidence>
<reference evidence="4 5" key="1">
    <citation type="journal article" date="2016" name="Nat. Commun.">
        <title>Thousands of microbial genomes shed light on interconnected biogeochemical processes in an aquifer system.</title>
        <authorList>
            <person name="Anantharaman K."/>
            <person name="Brown C.T."/>
            <person name="Hug L.A."/>
            <person name="Sharon I."/>
            <person name="Castelle C.J."/>
            <person name="Probst A.J."/>
            <person name="Thomas B.C."/>
            <person name="Singh A."/>
            <person name="Wilkins M.J."/>
            <person name="Karaoz U."/>
            <person name="Brodie E.L."/>
            <person name="Williams K.H."/>
            <person name="Hubbard S.S."/>
            <person name="Banfield J.F."/>
        </authorList>
    </citation>
    <scope>NUCLEOTIDE SEQUENCE [LARGE SCALE GENOMIC DNA]</scope>
</reference>
<comment type="caution">
    <text evidence="4">The sequence shown here is derived from an EMBL/GenBank/DDBJ whole genome shotgun (WGS) entry which is preliminary data.</text>
</comment>
<sequence>MPSDPPAPEHRPATAPETAGLPAPDAHERALSERLSTVIRDEIARAGGTLPFARFMELALYAPGLGYYSAGRQKFGAAGDFITAPEMGNLLARCLARNVAPVLRELPDGDLLEAGAGSGALAADLLLALEALEQLPRRYFILEVSAELRTRQRATLAQRAAHLAGRMHWLDDLPPAFRGVVLGNELLDAMPVQRFRLANGALRELQVAWDQGRFVWREAPAGAELETIAAQRIAPLALPDGYNSEVGLAAEGWVRTVAEHLMAGVLLLIDYGFPRHEFYHAQRAHGTVMCHYRQRAHPDPLILVGLQDITAHIDFTAVAEAAHGAGLDILGYTGQGQFLVASGIVELANVADPRARLSLTQEIKKLTLPHEMGELFKVFAAGRGVDCVLPGFALDDRRGRL</sequence>
<dbReference type="GO" id="GO:0035243">
    <property type="term" value="F:protein-arginine omega-N symmetric methyltransferase activity"/>
    <property type="evidence" value="ECO:0007669"/>
    <property type="project" value="TreeGrafter"/>
</dbReference>
<name>A0A1F6TI95_9PROT</name>
<evidence type="ECO:0000313" key="5">
    <source>
        <dbReference type="Proteomes" id="UP000177925"/>
    </source>
</evidence>
<accession>A0A1F6TI95</accession>
<evidence type="ECO:0000256" key="1">
    <source>
        <dbReference type="ARBA" id="ARBA00022603"/>
    </source>
</evidence>
<dbReference type="PANTHER" id="PTHR12049:SF7">
    <property type="entry name" value="PROTEIN ARGININE METHYLTRANSFERASE NDUFAF7, MITOCHONDRIAL"/>
    <property type="match status" value="1"/>
</dbReference>
<dbReference type="InterPro" id="IPR029063">
    <property type="entry name" value="SAM-dependent_MTases_sf"/>
</dbReference>
<dbReference type="STRING" id="1817758.A2150_05990"/>
<gene>
    <name evidence="4" type="ORF">A2150_05990</name>
</gene>
<dbReference type="Proteomes" id="UP000177925">
    <property type="component" value="Unassembled WGS sequence"/>
</dbReference>
<dbReference type="Gene3D" id="3.40.50.12710">
    <property type="match status" value="1"/>
</dbReference>
<dbReference type="GO" id="GO:0032259">
    <property type="term" value="P:methylation"/>
    <property type="evidence" value="ECO:0007669"/>
    <property type="project" value="UniProtKB-KW"/>
</dbReference>
<evidence type="ECO:0000256" key="3">
    <source>
        <dbReference type="SAM" id="MobiDB-lite"/>
    </source>
</evidence>
<dbReference type="AlphaFoldDB" id="A0A1F6TI95"/>
<feature type="region of interest" description="Disordered" evidence="3">
    <location>
        <begin position="1"/>
        <end position="24"/>
    </location>
</feature>
<evidence type="ECO:0008006" key="6">
    <source>
        <dbReference type="Google" id="ProtNLM"/>
    </source>
</evidence>
<keyword evidence="2" id="KW-0808">Transferase</keyword>
<dbReference type="EMBL" id="MFSS01000012">
    <property type="protein sequence ID" value="OGI44795.1"/>
    <property type="molecule type" value="Genomic_DNA"/>
</dbReference>
<dbReference type="InterPro" id="IPR003788">
    <property type="entry name" value="NDUFAF7"/>
</dbReference>
<dbReference type="Pfam" id="PF02636">
    <property type="entry name" value="Methyltransf_28"/>
    <property type="match status" value="1"/>
</dbReference>
<protein>
    <recommendedName>
        <fullName evidence="6">SAM-dependent methyltransferase</fullName>
    </recommendedName>
</protein>
<proteinExistence type="predicted"/>
<dbReference type="PANTHER" id="PTHR12049">
    <property type="entry name" value="PROTEIN ARGININE METHYLTRANSFERASE NDUFAF7, MITOCHONDRIAL"/>
    <property type="match status" value="1"/>
</dbReference>
<keyword evidence="1" id="KW-0489">Methyltransferase</keyword>
<dbReference type="SUPFAM" id="SSF53335">
    <property type="entry name" value="S-adenosyl-L-methionine-dependent methyltransferases"/>
    <property type="match status" value="1"/>
</dbReference>
<organism evidence="4 5">
    <name type="scientific">Candidatus Muproteobacteria bacterium RBG_16_64_11</name>
    <dbReference type="NCBI Taxonomy" id="1817758"/>
    <lineage>
        <taxon>Bacteria</taxon>
        <taxon>Pseudomonadati</taxon>
        <taxon>Pseudomonadota</taxon>
        <taxon>Candidatus Muproteobacteria</taxon>
    </lineage>
</organism>
<evidence type="ECO:0000256" key="2">
    <source>
        <dbReference type="ARBA" id="ARBA00022679"/>
    </source>
</evidence>